<evidence type="ECO:0000256" key="3">
    <source>
        <dbReference type="ARBA" id="ARBA00023125"/>
    </source>
</evidence>
<dbReference type="PROSITE" id="PS51898">
    <property type="entry name" value="TYR_RECOMBINASE"/>
    <property type="match status" value="1"/>
</dbReference>
<geneLocation type="plasmid" evidence="7 8">
    <name>bgla_3p</name>
</geneLocation>
<evidence type="ECO:0000313" key="7">
    <source>
        <dbReference type="EMBL" id="AEA65706.1"/>
    </source>
</evidence>
<dbReference type="GO" id="GO:0015074">
    <property type="term" value="P:DNA integration"/>
    <property type="evidence" value="ECO:0007669"/>
    <property type="project" value="UniProtKB-KW"/>
</dbReference>
<keyword evidence="4" id="KW-0233">DNA recombination</keyword>
<dbReference type="InterPro" id="IPR050090">
    <property type="entry name" value="Tyrosine_recombinase_XerCD"/>
</dbReference>
<evidence type="ECO:0000256" key="1">
    <source>
        <dbReference type="ARBA" id="ARBA00004496"/>
    </source>
</evidence>
<dbReference type="EMBL" id="CP002603">
    <property type="protein sequence ID" value="AEA65706.1"/>
    <property type="molecule type" value="Genomic_DNA"/>
</dbReference>
<organism evidence="7 8">
    <name type="scientific">Burkholderia gladioli (strain BSR3)</name>
    <dbReference type="NCBI Taxonomy" id="999541"/>
    <lineage>
        <taxon>Bacteria</taxon>
        <taxon>Pseudomonadati</taxon>
        <taxon>Pseudomonadota</taxon>
        <taxon>Betaproteobacteria</taxon>
        <taxon>Burkholderiales</taxon>
        <taxon>Burkholderiaceae</taxon>
        <taxon>Burkholderia</taxon>
    </lineage>
</organism>
<reference evidence="7 8" key="1">
    <citation type="journal article" date="2011" name="J. Bacteriol.">
        <title>Complete genome sequence of Burkholderia gladioli BSR3.</title>
        <authorList>
            <person name="Seo Y.S."/>
            <person name="Lim J."/>
            <person name="Choi B.S."/>
            <person name="Kim H."/>
            <person name="Goo E."/>
            <person name="Lee B."/>
            <person name="Lim J.S."/>
            <person name="Choi I.Y."/>
            <person name="Moon J.S."/>
            <person name="Kim J."/>
            <person name="Hwang I."/>
        </authorList>
    </citation>
    <scope>NUCLEOTIDE SEQUENCE [LARGE SCALE GENOMIC DNA]</scope>
    <source>
        <strain evidence="7 8">BSR3</strain>
        <plasmid evidence="7">bgla_3p</plasmid>
    </source>
</reference>
<accession>F2LSB0</accession>
<dbReference type="PANTHER" id="PTHR30349:SF77">
    <property type="entry name" value="TYROSINE RECOMBINASE XERC"/>
    <property type="match status" value="1"/>
</dbReference>
<dbReference type="Proteomes" id="UP000008316">
    <property type="component" value="Plasmid bgla_3p"/>
</dbReference>
<evidence type="ECO:0000256" key="2">
    <source>
        <dbReference type="ARBA" id="ARBA00022908"/>
    </source>
</evidence>
<dbReference type="Gene3D" id="1.10.150.130">
    <property type="match status" value="1"/>
</dbReference>
<dbReference type="GO" id="GO:0006310">
    <property type="term" value="P:DNA recombination"/>
    <property type="evidence" value="ECO:0007669"/>
    <property type="project" value="UniProtKB-KW"/>
</dbReference>
<dbReference type="InterPro" id="IPR002104">
    <property type="entry name" value="Integrase_catalytic"/>
</dbReference>
<feature type="region of interest" description="Disordered" evidence="5">
    <location>
        <begin position="1"/>
        <end position="30"/>
    </location>
</feature>
<feature type="compositionally biased region" description="Basic and acidic residues" evidence="5">
    <location>
        <begin position="15"/>
        <end position="26"/>
    </location>
</feature>
<dbReference type="CDD" id="cd00397">
    <property type="entry name" value="DNA_BRE_C"/>
    <property type="match status" value="1"/>
</dbReference>
<evidence type="ECO:0000256" key="4">
    <source>
        <dbReference type="ARBA" id="ARBA00023172"/>
    </source>
</evidence>
<dbReference type="HOGENOM" id="CLU_634414_0_0_4"/>
<dbReference type="InterPro" id="IPR011010">
    <property type="entry name" value="DNA_brk_join_enz"/>
</dbReference>
<keyword evidence="2" id="KW-0229">DNA integration</keyword>
<dbReference type="Gene3D" id="1.10.443.10">
    <property type="entry name" value="Intergrase catalytic core"/>
    <property type="match status" value="1"/>
</dbReference>
<dbReference type="InterPro" id="IPR010998">
    <property type="entry name" value="Integrase_recombinase_N"/>
</dbReference>
<keyword evidence="7" id="KW-0614">Plasmid</keyword>
<protein>
    <submittedName>
        <fullName evidence="7">Prolin-rich protein</fullName>
    </submittedName>
</protein>
<keyword evidence="3" id="KW-0238">DNA-binding</keyword>
<dbReference type="GO" id="GO:0005737">
    <property type="term" value="C:cytoplasm"/>
    <property type="evidence" value="ECO:0007669"/>
    <property type="project" value="UniProtKB-SubCell"/>
</dbReference>
<evidence type="ECO:0000256" key="5">
    <source>
        <dbReference type="SAM" id="MobiDB-lite"/>
    </source>
</evidence>
<evidence type="ECO:0000259" key="6">
    <source>
        <dbReference type="PROSITE" id="PS51898"/>
    </source>
</evidence>
<keyword evidence="8" id="KW-1185">Reference proteome</keyword>
<dbReference type="PANTHER" id="PTHR30349">
    <property type="entry name" value="PHAGE INTEGRASE-RELATED"/>
    <property type="match status" value="1"/>
</dbReference>
<comment type="subcellular location">
    <subcellularLocation>
        <location evidence="1">Cytoplasm</location>
    </subcellularLocation>
</comment>
<name>F2LSB0_BURGS</name>
<evidence type="ECO:0000313" key="8">
    <source>
        <dbReference type="Proteomes" id="UP000008316"/>
    </source>
</evidence>
<dbReference type="GO" id="GO:0003677">
    <property type="term" value="F:DNA binding"/>
    <property type="evidence" value="ECO:0007669"/>
    <property type="project" value="UniProtKB-KW"/>
</dbReference>
<proteinExistence type="predicted"/>
<dbReference type="KEGG" id="bgd:bgla_3p0040"/>
<dbReference type="AlphaFoldDB" id="F2LSB0"/>
<feature type="domain" description="Tyr recombinase" evidence="6">
    <location>
        <begin position="164"/>
        <end position="404"/>
    </location>
</feature>
<dbReference type="RefSeq" id="WP_013691841.1">
    <property type="nucleotide sequence ID" value="NC_015378.1"/>
</dbReference>
<dbReference type="InterPro" id="IPR013762">
    <property type="entry name" value="Integrase-like_cat_sf"/>
</dbReference>
<dbReference type="SUPFAM" id="SSF56349">
    <property type="entry name" value="DNA breaking-rejoining enzymes"/>
    <property type="match status" value="1"/>
</dbReference>
<gene>
    <name evidence="7" type="ordered locus">bgla_3p0040</name>
</gene>
<sequence length="410" mass="46484">MREIAHKNKGQITDTPERPLTNRRESPILPTGMSDEDMVRLWLETKSTGRGRLSPTTLAQYRTEAERLFWYARKIDLPLSAWTVPDFNGYISFLSAPEPWAIRARGVRRGTPEWRPFLGPLADSSAGQSQKIVTSLFAYMHRKGYLAADPASDLPTVGRVPEDTPPRFLSPASTALIRKVVAAREIHTREDKLRQARDSFLVDLFERTGLRTMEAMRANMRDIKIESVPAELLREYPDAPPLQWLLRVIRGKGGKSRWVPFNEMAVSLQQYRMAFGLPPLPAPDETLPLVMTVRKVRRENHVSRMRAGFGQTKGDRTGIYKVIKGLCGEAIEWAMNNGHTFDAEQLQNASTHWLRHSYAKTLAKAVANGLEPRAALDNMGHSDWRTFQKYNDDEPLKRALATARALRDAT</sequence>